<feature type="compositionally biased region" description="Polar residues" evidence="1">
    <location>
        <begin position="1"/>
        <end position="14"/>
    </location>
</feature>
<feature type="region of interest" description="Disordered" evidence="1">
    <location>
        <begin position="1"/>
        <end position="24"/>
    </location>
</feature>
<accession>A0A7N0TR49</accession>
<evidence type="ECO:0000313" key="2">
    <source>
        <dbReference type="EnsemblPlants" id="Kaladp0042s0106.1.v1.1"/>
    </source>
</evidence>
<dbReference type="Gramene" id="Kaladp0042s0106.1.v1.1">
    <property type="protein sequence ID" value="Kaladp0042s0106.1.v1.1"/>
    <property type="gene ID" value="Kaladp0042s0106.v1.1"/>
</dbReference>
<name>A0A7N0TR49_KALFE</name>
<proteinExistence type="predicted"/>
<reference evidence="2" key="1">
    <citation type="submission" date="2021-01" db="UniProtKB">
        <authorList>
            <consortium name="EnsemblPlants"/>
        </authorList>
    </citation>
    <scope>IDENTIFICATION</scope>
</reference>
<evidence type="ECO:0000256" key="1">
    <source>
        <dbReference type="SAM" id="MobiDB-lite"/>
    </source>
</evidence>
<dbReference type="AlphaFoldDB" id="A0A7N0TR49"/>
<evidence type="ECO:0000313" key="3">
    <source>
        <dbReference type="Proteomes" id="UP000594263"/>
    </source>
</evidence>
<dbReference type="EnsemblPlants" id="Kaladp0042s0106.1.v1.1">
    <property type="protein sequence ID" value="Kaladp0042s0106.1.v1.1"/>
    <property type="gene ID" value="Kaladp0042s0106.v1.1"/>
</dbReference>
<sequence length="70" mass="7962">MNSSTRNCPLSLTSSRKEAPSKHPSVYLRPGLSTIIHSNYNLTHPTLTGEIGQTCYEDSTWRWPLRSCWP</sequence>
<dbReference type="Proteomes" id="UP000594263">
    <property type="component" value="Unplaced"/>
</dbReference>
<keyword evidence="3" id="KW-1185">Reference proteome</keyword>
<protein>
    <submittedName>
        <fullName evidence="2">Uncharacterized protein</fullName>
    </submittedName>
</protein>
<organism evidence="2 3">
    <name type="scientific">Kalanchoe fedtschenkoi</name>
    <name type="common">Lavender scallops</name>
    <name type="synonym">South American air plant</name>
    <dbReference type="NCBI Taxonomy" id="63787"/>
    <lineage>
        <taxon>Eukaryota</taxon>
        <taxon>Viridiplantae</taxon>
        <taxon>Streptophyta</taxon>
        <taxon>Embryophyta</taxon>
        <taxon>Tracheophyta</taxon>
        <taxon>Spermatophyta</taxon>
        <taxon>Magnoliopsida</taxon>
        <taxon>eudicotyledons</taxon>
        <taxon>Gunneridae</taxon>
        <taxon>Pentapetalae</taxon>
        <taxon>Saxifragales</taxon>
        <taxon>Crassulaceae</taxon>
        <taxon>Kalanchoe</taxon>
    </lineage>
</organism>